<geneLocation type="plasmid" evidence="1 2">
    <name>pACIX903</name>
</geneLocation>
<organism evidence="2">
    <name type="scientific">Granulicella tundricola (strain ATCC BAA-1859 / DSM 23138 / MP5ACTX9)</name>
    <dbReference type="NCBI Taxonomy" id="1198114"/>
    <lineage>
        <taxon>Bacteria</taxon>
        <taxon>Pseudomonadati</taxon>
        <taxon>Acidobacteriota</taxon>
        <taxon>Terriglobia</taxon>
        <taxon>Terriglobales</taxon>
        <taxon>Acidobacteriaceae</taxon>
        <taxon>Granulicella</taxon>
    </lineage>
</organism>
<accession>E8X773</accession>
<dbReference type="EMBL" id="CP002483">
    <property type="protein sequence ID" value="ADW71307.1"/>
    <property type="molecule type" value="Genomic_DNA"/>
</dbReference>
<keyword evidence="2" id="KW-1185">Reference proteome</keyword>
<evidence type="ECO:0008006" key="3">
    <source>
        <dbReference type="Google" id="ProtNLM"/>
    </source>
</evidence>
<evidence type="ECO:0000313" key="1">
    <source>
        <dbReference type="EMBL" id="ADW71307.1"/>
    </source>
</evidence>
<name>E8X773_GRATM</name>
<dbReference type="AlphaFoldDB" id="E8X773"/>
<dbReference type="KEGG" id="acm:AciX9_4355"/>
<proteinExistence type="predicted"/>
<sequence>MLDVSRPYPADTPITGISRLQAQRDESREESSLILVEPDLSFLPDRALMLTEASYRVTTVRDIRELASLCSPRLFGIALLSELLGPAALDFAARFVRTEWPGARILFLGASQRVLEDHLYDERIEASCKPHELLKAIGTLHRTRSTARPFIVPALAANTTLEPKVSSSKQQS</sequence>
<reference evidence="2" key="1">
    <citation type="submission" date="2011-01" db="EMBL/GenBank/DDBJ databases">
        <title>Complete sequence of plasmid3 of Acidobacterium sp. MP5ACTX9.</title>
        <authorList>
            <consortium name="US DOE Joint Genome Institute"/>
            <person name="Lucas S."/>
            <person name="Copeland A."/>
            <person name="Lapidus A."/>
            <person name="Cheng J.-F."/>
            <person name="Goodwin L."/>
            <person name="Pitluck S."/>
            <person name="Teshima H."/>
            <person name="Detter J.C."/>
            <person name="Han C."/>
            <person name="Tapia R."/>
            <person name="Land M."/>
            <person name="Hauser L."/>
            <person name="Kyrpides N."/>
            <person name="Ivanova N."/>
            <person name="Ovchinnikova G."/>
            <person name="Pagani I."/>
            <person name="Rawat S.R."/>
            <person name="Mannisto M."/>
            <person name="Haggblom M.M."/>
            <person name="Woyke T."/>
        </authorList>
    </citation>
    <scope>NUCLEOTIDE SEQUENCE [LARGE SCALE GENOMIC DNA]</scope>
    <source>
        <strain evidence="2">MP5ACTX9</strain>
        <plasmid evidence="2">Plasmid pACIX903</plasmid>
    </source>
</reference>
<protein>
    <recommendedName>
        <fullName evidence="3">Response regulator receiver protein</fullName>
    </recommendedName>
</protein>
<keyword evidence="1" id="KW-0614">Plasmid</keyword>
<gene>
    <name evidence="1" type="ordered locus">AciX9_4355</name>
</gene>
<dbReference type="Proteomes" id="UP000000343">
    <property type="component" value="Plasmid pACIX903"/>
</dbReference>
<dbReference type="HOGENOM" id="CLU_1553119_0_0_0"/>
<evidence type="ECO:0000313" key="2">
    <source>
        <dbReference type="Proteomes" id="UP000000343"/>
    </source>
</evidence>